<dbReference type="InterPro" id="IPR001173">
    <property type="entry name" value="Glyco_trans_2-like"/>
</dbReference>
<comment type="caution">
    <text evidence="2">The sequence shown here is derived from an EMBL/GenBank/DDBJ whole genome shotgun (WGS) entry which is preliminary data.</text>
</comment>
<dbReference type="EMBL" id="JAGGDJ010000077">
    <property type="protein sequence ID" value="MBO7748808.1"/>
    <property type="molecule type" value="Genomic_DNA"/>
</dbReference>
<evidence type="ECO:0000313" key="2">
    <source>
        <dbReference type="EMBL" id="MBO7748808.1"/>
    </source>
</evidence>
<dbReference type="PANTHER" id="PTHR43630:SF2">
    <property type="entry name" value="GLYCOSYLTRANSFERASE"/>
    <property type="match status" value="1"/>
</dbReference>
<dbReference type="Gene3D" id="3.90.550.10">
    <property type="entry name" value="Spore Coat Polysaccharide Biosynthesis Protein SpsA, Chain A"/>
    <property type="match status" value="1"/>
</dbReference>
<dbReference type="Pfam" id="PF00535">
    <property type="entry name" value="Glycos_transf_2"/>
    <property type="match status" value="1"/>
</dbReference>
<dbReference type="CDD" id="cd02511">
    <property type="entry name" value="Beta4Glucosyltransferase"/>
    <property type="match status" value="1"/>
</dbReference>
<dbReference type="PANTHER" id="PTHR43630">
    <property type="entry name" value="POLY-BETA-1,6-N-ACETYL-D-GLUCOSAMINE SYNTHASE"/>
    <property type="match status" value="1"/>
</dbReference>
<proteinExistence type="predicted"/>
<sequence length="323" mass="34716">MLLGIHVLACNEEATLGRCLDSVRGFAEEIVVTDTGSADGTVRIAEAYGARIVRAAWEDDFAAARNAGLDAARTVWVLAVDADEWLEPGFDRAGLRRLLRVTPADGLTARIESLYGRGEGETLAHDAMRLFRADRGLRYAGVVHEQLVRPGAEPRYVEGPSSGLRLGHDGYLPEPMARKAKAERNLRLIGKALRLAPDDPFHLYNRGVTLCQLNRPKDACAAFALASLFAPDDAPYRASLVRDRAKALLAAGDADGAEALLRREADRYAAHPDVQLVYGDCLLAQKRALDARGAYEAALAAGEAARGGVREAGAGSFRARCGL</sequence>
<accession>A0ABS3WKG1</accession>
<gene>
    <name evidence="2" type="ORF">I8J29_32020</name>
</gene>
<protein>
    <submittedName>
        <fullName evidence="2">Glycosyltransferase family 2 protein</fullName>
    </submittedName>
</protein>
<evidence type="ECO:0000313" key="3">
    <source>
        <dbReference type="Proteomes" id="UP000670947"/>
    </source>
</evidence>
<name>A0ABS3WKG1_9BACL</name>
<dbReference type="SUPFAM" id="SSF48452">
    <property type="entry name" value="TPR-like"/>
    <property type="match status" value="1"/>
</dbReference>
<organism evidence="2 3">
    <name type="scientific">Paenibacillus artemisiicola</name>
    <dbReference type="NCBI Taxonomy" id="1172618"/>
    <lineage>
        <taxon>Bacteria</taxon>
        <taxon>Bacillati</taxon>
        <taxon>Bacillota</taxon>
        <taxon>Bacilli</taxon>
        <taxon>Bacillales</taxon>
        <taxon>Paenibacillaceae</taxon>
        <taxon>Paenibacillus</taxon>
    </lineage>
</organism>
<dbReference type="RefSeq" id="WP_208851332.1">
    <property type="nucleotide sequence ID" value="NZ_JAGGDJ010000077.1"/>
</dbReference>
<dbReference type="SUPFAM" id="SSF53448">
    <property type="entry name" value="Nucleotide-diphospho-sugar transferases"/>
    <property type="match status" value="1"/>
</dbReference>
<reference evidence="2 3" key="1">
    <citation type="submission" date="2021-03" db="EMBL/GenBank/DDBJ databases">
        <title>Paenibacillus artemisicola MWE-103 whole genome sequence.</title>
        <authorList>
            <person name="Ham Y.J."/>
        </authorList>
    </citation>
    <scope>NUCLEOTIDE SEQUENCE [LARGE SCALE GENOMIC DNA]</scope>
    <source>
        <strain evidence="2 3">MWE-103</strain>
    </source>
</reference>
<feature type="non-terminal residue" evidence="2">
    <location>
        <position position="323"/>
    </location>
</feature>
<evidence type="ECO:0000259" key="1">
    <source>
        <dbReference type="Pfam" id="PF00535"/>
    </source>
</evidence>
<dbReference type="InterPro" id="IPR029044">
    <property type="entry name" value="Nucleotide-diphossugar_trans"/>
</dbReference>
<feature type="domain" description="Glycosyltransferase 2-like" evidence="1">
    <location>
        <begin position="6"/>
        <end position="97"/>
    </location>
</feature>
<dbReference type="Proteomes" id="UP000670947">
    <property type="component" value="Unassembled WGS sequence"/>
</dbReference>
<keyword evidence="3" id="KW-1185">Reference proteome</keyword>
<dbReference type="InterPro" id="IPR011990">
    <property type="entry name" value="TPR-like_helical_dom_sf"/>
</dbReference>
<dbReference type="Gene3D" id="1.25.40.10">
    <property type="entry name" value="Tetratricopeptide repeat domain"/>
    <property type="match status" value="1"/>
</dbReference>